<keyword evidence="3" id="KW-1185">Reference proteome</keyword>
<accession>A0A7W0HTE7</accession>
<evidence type="ECO:0000313" key="2">
    <source>
        <dbReference type="EMBL" id="MBA2894862.1"/>
    </source>
</evidence>
<dbReference type="AlphaFoldDB" id="A0A7W0HTE7"/>
<dbReference type="RefSeq" id="WP_181613576.1">
    <property type="nucleotide sequence ID" value="NZ_BAABAM010000004.1"/>
</dbReference>
<comment type="caution">
    <text evidence="2">The sequence shown here is derived from an EMBL/GenBank/DDBJ whole genome shotgun (WGS) entry which is preliminary data.</text>
</comment>
<dbReference type="EMBL" id="JACDUR010000006">
    <property type="protein sequence ID" value="MBA2894862.1"/>
    <property type="molecule type" value="Genomic_DNA"/>
</dbReference>
<feature type="region of interest" description="Disordered" evidence="1">
    <location>
        <begin position="1"/>
        <end position="20"/>
    </location>
</feature>
<evidence type="ECO:0000313" key="3">
    <source>
        <dbReference type="Proteomes" id="UP000530928"/>
    </source>
</evidence>
<gene>
    <name evidence="2" type="ORF">HNR30_006234</name>
</gene>
<feature type="region of interest" description="Disordered" evidence="1">
    <location>
        <begin position="106"/>
        <end position="126"/>
    </location>
</feature>
<evidence type="ECO:0000256" key="1">
    <source>
        <dbReference type="SAM" id="MobiDB-lite"/>
    </source>
</evidence>
<sequence>MAESEQSRQPRQSGHVDRIDHVDHVEHFEFVNELAGYVGAHEAIVGSVTEYGSLNVPYTVYPGAEANAVDAQRVRTPEDVFVPAQEGGDVTDVLWADEEAAARKHAVENDPALAADAAVESDLTGR</sequence>
<proteinExistence type="predicted"/>
<reference evidence="2 3" key="1">
    <citation type="submission" date="2020-07" db="EMBL/GenBank/DDBJ databases">
        <title>Genomic Encyclopedia of Type Strains, Phase IV (KMG-IV): sequencing the most valuable type-strain genomes for metagenomic binning, comparative biology and taxonomic classification.</title>
        <authorList>
            <person name="Goeker M."/>
        </authorList>
    </citation>
    <scope>NUCLEOTIDE SEQUENCE [LARGE SCALE GENOMIC DNA]</scope>
    <source>
        <strain evidence="2 3">DSM 45533</strain>
    </source>
</reference>
<organism evidence="2 3">
    <name type="scientific">Nonomuraea soli</name>
    <dbReference type="NCBI Taxonomy" id="1032476"/>
    <lineage>
        <taxon>Bacteria</taxon>
        <taxon>Bacillati</taxon>
        <taxon>Actinomycetota</taxon>
        <taxon>Actinomycetes</taxon>
        <taxon>Streptosporangiales</taxon>
        <taxon>Streptosporangiaceae</taxon>
        <taxon>Nonomuraea</taxon>
    </lineage>
</organism>
<name>A0A7W0HTE7_9ACTN</name>
<dbReference type="Proteomes" id="UP000530928">
    <property type="component" value="Unassembled WGS sequence"/>
</dbReference>
<protein>
    <submittedName>
        <fullName evidence="2">Uncharacterized protein</fullName>
    </submittedName>
</protein>